<dbReference type="GO" id="GO:0016814">
    <property type="term" value="F:hydrolase activity, acting on carbon-nitrogen (but not peptide) bonds, in cyclic amidines"/>
    <property type="evidence" value="ECO:0007669"/>
    <property type="project" value="UniProtKB-ARBA"/>
</dbReference>
<dbReference type="Pfam" id="PF07969">
    <property type="entry name" value="Amidohydro_3"/>
    <property type="match status" value="1"/>
</dbReference>
<keyword evidence="1" id="KW-0479">Metal-binding</keyword>
<keyword evidence="2" id="KW-0378">Hydrolase</keyword>
<organism evidence="4 5">
    <name type="scientific">Anaerotruncus colihominis</name>
    <dbReference type="NCBI Taxonomy" id="169435"/>
    <lineage>
        <taxon>Bacteria</taxon>
        <taxon>Bacillati</taxon>
        <taxon>Bacillota</taxon>
        <taxon>Clostridia</taxon>
        <taxon>Eubacteriales</taxon>
        <taxon>Oscillospiraceae</taxon>
        <taxon>Anaerotruncus</taxon>
    </lineage>
</organism>
<dbReference type="Gene3D" id="3.20.20.140">
    <property type="entry name" value="Metal-dependent hydrolases"/>
    <property type="match status" value="1"/>
</dbReference>
<dbReference type="FunFam" id="3.20.20.140:FF:000019">
    <property type="entry name" value="Cytosine deaminase"/>
    <property type="match status" value="1"/>
</dbReference>
<dbReference type="CDD" id="cd01293">
    <property type="entry name" value="Bact_CD"/>
    <property type="match status" value="1"/>
</dbReference>
<dbReference type="EMBL" id="NFKP01000023">
    <property type="protein sequence ID" value="OUP68026.1"/>
    <property type="molecule type" value="Genomic_DNA"/>
</dbReference>
<comment type="caution">
    <text evidence="4">The sequence shown here is derived from an EMBL/GenBank/DDBJ whole genome shotgun (WGS) entry which is preliminary data.</text>
</comment>
<protein>
    <recommendedName>
        <fullName evidence="3">Amidohydrolase 3 domain-containing protein</fullName>
    </recommendedName>
</protein>
<dbReference type="PANTHER" id="PTHR32027">
    <property type="entry name" value="CYTOSINE DEAMINASE"/>
    <property type="match status" value="1"/>
</dbReference>
<feature type="domain" description="Amidohydrolase 3" evidence="3">
    <location>
        <begin position="56"/>
        <end position="418"/>
    </location>
</feature>
<proteinExistence type="predicted"/>
<evidence type="ECO:0000259" key="3">
    <source>
        <dbReference type="Pfam" id="PF07969"/>
    </source>
</evidence>
<dbReference type="Proteomes" id="UP000196386">
    <property type="component" value="Unassembled WGS sequence"/>
</dbReference>
<evidence type="ECO:0000256" key="1">
    <source>
        <dbReference type="ARBA" id="ARBA00022723"/>
    </source>
</evidence>
<dbReference type="InterPro" id="IPR032466">
    <property type="entry name" value="Metal_Hydrolase"/>
</dbReference>
<dbReference type="SUPFAM" id="SSF51556">
    <property type="entry name" value="Metallo-dependent hydrolases"/>
    <property type="match status" value="1"/>
</dbReference>
<dbReference type="InterPro" id="IPR052349">
    <property type="entry name" value="Metallo-hydrolase_Enzymes"/>
</dbReference>
<dbReference type="SUPFAM" id="SSF51338">
    <property type="entry name" value="Composite domain of metallo-dependent hydrolases"/>
    <property type="match status" value="1"/>
</dbReference>
<name>A0A1Y4MGY2_9FIRM</name>
<accession>A0A1Y4MGY2</accession>
<evidence type="ECO:0000313" key="4">
    <source>
        <dbReference type="EMBL" id="OUP68026.1"/>
    </source>
</evidence>
<dbReference type="InterPro" id="IPR013108">
    <property type="entry name" value="Amidohydro_3"/>
</dbReference>
<evidence type="ECO:0000313" key="5">
    <source>
        <dbReference type="Proteomes" id="UP000196386"/>
    </source>
</evidence>
<dbReference type="Gene3D" id="2.30.40.10">
    <property type="entry name" value="Urease, subunit C, domain 1"/>
    <property type="match status" value="1"/>
</dbReference>
<dbReference type="PANTHER" id="PTHR32027:SF0">
    <property type="entry name" value="CYTOSINE DEAMINASE"/>
    <property type="match status" value="1"/>
</dbReference>
<evidence type="ECO:0000256" key="2">
    <source>
        <dbReference type="ARBA" id="ARBA00022801"/>
    </source>
</evidence>
<sequence length="428" mass="47534">MLRRTQTYNKVLTGGNDMQLLIQNARLRGRDGTVDIQIENGRIKRIAPKIEGVQGEIIDARGKLTTPSLIDPHIHLDKVNVFDVVRPNKSGTLKEAIEILWDQKRIYTVDDIVARGEDVVKKAIKNGTLAIRTHVDVDTIGGLRPLEGVLALREKYKNVIDIQIVAFPQEGIVKDPGCDKLMWEAMEAGADVVGGMPANENCPADSLAHVKLCFDIAEKYNAEIDMHVDETDDPFYRTLEMVADETLARGWQNRVTAGHTCALAAYDDHYASYVIDKVKKAGVHIITNPVTNLMLQGRGDKQPIRRGITRVKELLAAGVNVSYGQDCVKDTFYPYGSGDMLQVANVVAHAAQMSLPDEIEKVYDMITYDANRILKLDGYGIEEGCRANLVIVNADDARDAIRLNPERLYVIRDGRVVAKTAVDTQLFL</sequence>
<gene>
    <name evidence="4" type="ORF">B5F11_15595</name>
</gene>
<dbReference type="GO" id="GO:0019239">
    <property type="term" value="F:deaminase activity"/>
    <property type="evidence" value="ECO:0007669"/>
    <property type="project" value="UniProtKB-ARBA"/>
</dbReference>
<reference evidence="5" key="1">
    <citation type="submission" date="2017-04" db="EMBL/GenBank/DDBJ databases">
        <title>Function of individual gut microbiota members based on whole genome sequencing of pure cultures obtained from chicken caecum.</title>
        <authorList>
            <person name="Medvecky M."/>
            <person name="Cejkova D."/>
            <person name="Polansky O."/>
            <person name="Karasova D."/>
            <person name="Kubasova T."/>
            <person name="Cizek A."/>
            <person name="Rychlik I."/>
        </authorList>
    </citation>
    <scope>NUCLEOTIDE SEQUENCE [LARGE SCALE GENOMIC DNA]</scope>
    <source>
        <strain evidence="5">An175</strain>
    </source>
</reference>
<dbReference type="GO" id="GO:0046872">
    <property type="term" value="F:metal ion binding"/>
    <property type="evidence" value="ECO:0007669"/>
    <property type="project" value="UniProtKB-KW"/>
</dbReference>
<dbReference type="AlphaFoldDB" id="A0A1Y4MGY2"/>
<dbReference type="InterPro" id="IPR011059">
    <property type="entry name" value="Metal-dep_hydrolase_composite"/>
</dbReference>